<feature type="compositionally biased region" description="Polar residues" evidence="2">
    <location>
        <begin position="351"/>
        <end position="367"/>
    </location>
</feature>
<feature type="region of interest" description="Disordered" evidence="2">
    <location>
        <begin position="343"/>
        <end position="374"/>
    </location>
</feature>
<organism evidence="5 6">
    <name type="scientific">Pseudohalioglobus lutimaris</name>
    <dbReference type="NCBI Taxonomy" id="1737061"/>
    <lineage>
        <taxon>Bacteria</taxon>
        <taxon>Pseudomonadati</taxon>
        <taxon>Pseudomonadota</taxon>
        <taxon>Gammaproteobacteria</taxon>
        <taxon>Cellvibrionales</taxon>
        <taxon>Halieaceae</taxon>
        <taxon>Pseudohalioglobus</taxon>
    </lineage>
</organism>
<protein>
    <recommendedName>
        <fullName evidence="4">Caspase family p20 domain-containing protein</fullName>
    </recommendedName>
</protein>
<proteinExistence type="predicted"/>
<dbReference type="InterPro" id="IPR011600">
    <property type="entry name" value="Pept_C14_caspase"/>
</dbReference>
<dbReference type="InterPro" id="IPR006597">
    <property type="entry name" value="Sel1-like"/>
</dbReference>
<evidence type="ECO:0000313" key="6">
    <source>
        <dbReference type="Proteomes" id="UP000235005"/>
    </source>
</evidence>
<evidence type="ECO:0000256" key="3">
    <source>
        <dbReference type="SAM" id="SignalP"/>
    </source>
</evidence>
<dbReference type="InterPro" id="IPR011990">
    <property type="entry name" value="TPR-like_helical_dom_sf"/>
</dbReference>
<dbReference type="Gene3D" id="1.25.40.10">
    <property type="entry name" value="Tetratricopeptide repeat domain"/>
    <property type="match status" value="1"/>
</dbReference>
<evidence type="ECO:0000256" key="1">
    <source>
        <dbReference type="SAM" id="Coils"/>
    </source>
</evidence>
<evidence type="ECO:0000313" key="5">
    <source>
        <dbReference type="EMBL" id="PLW68640.1"/>
    </source>
</evidence>
<dbReference type="Proteomes" id="UP000235005">
    <property type="component" value="Unassembled WGS sequence"/>
</dbReference>
<keyword evidence="3" id="KW-0732">Signal</keyword>
<dbReference type="GO" id="GO:0004197">
    <property type="term" value="F:cysteine-type endopeptidase activity"/>
    <property type="evidence" value="ECO:0007669"/>
    <property type="project" value="InterPro"/>
</dbReference>
<dbReference type="Gene3D" id="3.40.50.1460">
    <property type="match status" value="1"/>
</dbReference>
<feature type="domain" description="Caspase family p20" evidence="4">
    <location>
        <begin position="688"/>
        <end position="759"/>
    </location>
</feature>
<evidence type="ECO:0000259" key="4">
    <source>
        <dbReference type="PROSITE" id="PS50208"/>
    </source>
</evidence>
<dbReference type="Pfam" id="PF00656">
    <property type="entry name" value="Peptidase_C14"/>
    <property type="match status" value="1"/>
</dbReference>
<dbReference type="Pfam" id="PF08238">
    <property type="entry name" value="Sel1"/>
    <property type="match status" value="2"/>
</dbReference>
<feature type="signal peptide" evidence="3">
    <location>
        <begin position="1"/>
        <end position="19"/>
    </location>
</feature>
<dbReference type="OrthoDB" id="6810016at2"/>
<dbReference type="PANTHER" id="PTHR22576:SF41">
    <property type="entry name" value="CASPASE 14, APOPTOSIS-RELATED CYSTEINE PEPTIDASE"/>
    <property type="match status" value="1"/>
</dbReference>
<gene>
    <name evidence="5" type="ORF">C0039_11540</name>
</gene>
<keyword evidence="1" id="KW-0175">Coiled coil</keyword>
<reference evidence="5 6" key="1">
    <citation type="submission" date="2018-01" db="EMBL/GenBank/DDBJ databases">
        <title>The draft genome sequence of Halioglobus lutimaris HF004.</title>
        <authorList>
            <person name="Du Z.-J."/>
            <person name="Shi M.-J."/>
        </authorList>
    </citation>
    <scope>NUCLEOTIDE SEQUENCE [LARGE SCALE GENOMIC DNA]</scope>
    <source>
        <strain evidence="5 6">HF004</strain>
    </source>
</reference>
<dbReference type="AlphaFoldDB" id="A0A2N5X2F9"/>
<dbReference type="InterPro" id="IPR029030">
    <property type="entry name" value="Caspase-like_dom_sf"/>
</dbReference>
<dbReference type="PROSITE" id="PS50208">
    <property type="entry name" value="CASPASE_P20"/>
    <property type="match status" value="1"/>
</dbReference>
<feature type="coiled-coil region" evidence="1">
    <location>
        <begin position="542"/>
        <end position="615"/>
    </location>
</feature>
<comment type="caution">
    <text evidence="5">The sequence shown here is derived from an EMBL/GenBank/DDBJ whole genome shotgun (WGS) entry which is preliminary data.</text>
</comment>
<dbReference type="RefSeq" id="WP_101518129.1">
    <property type="nucleotide sequence ID" value="NZ_PKUS01000012.1"/>
</dbReference>
<sequence>MKLPLLAAASILALMPTMAATEQQASIASKNYADVDANKPVICLLPGRVRKVGGMMTYLERRKPREMTSSECEIRGGEYTLYDRANYENALAVWMEGALDGDATSQIYVGEIYEKGWLGEPDYKSAAQWYGKAAEQGDRRAQRRLAYFYENGLGVEADKGQALGLWRSALDLDEDLLLASEVEAERSAAQRRIDGLLGQLEKQNLATGRLQRDLESAKTSLVTQGRELESERRSTASLQAELESVQAAGDPVRVRELEQQLLARQQRLDEQAVAIEILEANVSAQEAQLAASIRQGEVRQKQLARAKEQLEEEATRGDALLRELNGKEQDLTAMEQRLAQTVASLEDSRARQASLQEQVGRQQTSGAAGSADKTALEDALRAARAEVARQETELAQLQQSVAQERSSFKDELASANLREADLSAALASSQAERKALAQQLQAAEAQVAQIEKDLTRSRYALADAQADAATLAERMEALGEDEQGEVKILRAEMEQQQRVVSELRAERDAMQGRWADMVNEQDQMRSELAAEVDQRSWMEIELESAKTKLAAAQTRLRAADQAMEEARWEKEALNQQVQNLEQDLGTSRSRSEADRRRLQAELERTRMKLAQVGTETSQIRREQARLQSDVNMLGAQQETRLLATRSGTAVVANPAGRGRAAAQSASGPSFSSVPASLPRVKPAGNYKAVIIANYEYDYMPDLQTPPRDARELKQMLESRYGFSVEVLINLNRSEMYSVLQQARDFSKKDAVVLYYAGHGKMDEFGDGYWLPTDYRMGAPLSDAVSSGDLTQTLNHSPAKHVLVVADSCYSGAMLRNASPTINKAVPALVKYWMANKSRTVLTSGGLKPVLDEGPDGHSVFAGALLEVLGGNAGVINGEMLHAQVFGRVQMEAARLGYLDQAPQFAAIEDAGHENGQFVLVPRR</sequence>
<dbReference type="SUPFAM" id="SSF81901">
    <property type="entry name" value="HCP-like"/>
    <property type="match status" value="1"/>
</dbReference>
<dbReference type="SUPFAM" id="SSF52129">
    <property type="entry name" value="Caspase-like"/>
    <property type="match status" value="1"/>
</dbReference>
<feature type="chain" id="PRO_5014775673" description="Caspase family p20 domain-containing protein" evidence="3">
    <location>
        <begin position="20"/>
        <end position="923"/>
    </location>
</feature>
<dbReference type="SMART" id="SM00671">
    <property type="entry name" value="SEL1"/>
    <property type="match status" value="2"/>
</dbReference>
<dbReference type="InterPro" id="IPR052039">
    <property type="entry name" value="Caspase-related_regulators"/>
</dbReference>
<dbReference type="InterPro" id="IPR001309">
    <property type="entry name" value="Pept_C14_p20"/>
</dbReference>
<dbReference type="GO" id="GO:0006508">
    <property type="term" value="P:proteolysis"/>
    <property type="evidence" value="ECO:0007669"/>
    <property type="project" value="InterPro"/>
</dbReference>
<dbReference type="EMBL" id="PKUS01000012">
    <property type="protein sequence ID" value="PLW68640.1"/>
    <property type="molecule type" value="Genomic_DNA"/>
</dbReference>
<name>A0A2N5X2F9_9GAMM</name>
<keyword evidence="6" id="KW-1185">Reference proteome</keyword>
<dbReference type="PANTHER" id="PTHR22576">
    <property type="entry name" value="MUCOSA ASSOCIATED LYMPHOID TISSUE LYMPHOMA TRANSLOCATION PROTEIN 1/PARACASPASE"/>
    <property type="match status" value="1"/>
</dbReference>
<accession>A0A2N5X2F9</accession>
<feature type="coiled-coil region" evidence="1">
    <location>
        <begin position="228"/>
        <end position="327"/>
    </location>
</feature>
<evidence type="ECO:0000256" key="2">
    <source>
        <dbReference type="SAM" id="MobiDB-lite"/>
    </source>
</evidence>